<feature type="compositionally biased region" description="Low complexity" evidence="4">
    <location>
        <begin position="1"/>
        <end position="14"/>
    </location>
</feature>
<dbReference type="RefSeq" id="XP_042621314.1">
    <property type="nucleotide sequence ID" value="XM_042765380.1"/>
</dbReference>
<organism evidence="6 7">
    <name type="scientific">Cyprinus carpio</name>
    <name type="common">Common carp</name>
    <dbReference type="NCBI Taxonomy" id="7962"/>
    <lineage>
        <taxon>Eukaryota</taxon>
        <taxon>Metazoa</taxon>
        <taxon>Chordata</taxon>
        <taxon>Craniata</taxon>
        <taxon>Vertebrata</taxon>
        <taxon>Euteleostomi</taxon>
        <taxon>Actinopterygii</taxon>
        <taxon>Neopterygii</taxon>
        <taxon>Teleostei</taxon>
        <taxon>Ostariophysi</taxon>
        <taxon>Cypriniformes</taxon>
        <taxon>Cyprinidae</taxon>
        <taxon>Cyprininae</taxon>
        <taxon>Cyprinus</taxon>
    </lineage>
</organism>
<sequence>MSSSLPKSESTTSLIKTNRRVRADAASHRNGHRHAGGGGGGEDSCWTDECDATARRPLCQPKHGRKGEKIQNNQKDGPEHRKPSRHHHTIDTPGQLHGNPRTSRTPSPTSSLSKRSDEAALFFETKDKHRTGSNQSLTSSPPSALQPSSTRAPGRASEYSGARDADLHPIVKSVFGQNRELRPEELDELREAFKEFDKDKDGFIGCKDLGNCMRTMGYMPTEMELIELSQQINMNLGGHVDFEDFVELMGPKLLAETADMIGVKELRDAFKEFDTNGDGQISTAELREAMKKLLGQQVGHRDLEDILRDIDLNGDGHVDFEEFVRMMSR</sequence>
<keyword evidence="2" id="KW-0677">Repeat</keyword>
<dbReference type="InterPro" id="IPR018247">
    <property type="entry name" value="EF_Hand_1_Ca_BS"/>
</dbReference>
<dbReference type="InterPro" id="IPR043582">
    <property type="entry name" value="CaBP1/2/4/5"/>
</dbReference>
<feature type="region of interest" description="Disordered" evidence="4">
    <location>
        <begin position="1"/>
        <end position="163"/>
    </location>
</feature>
<dbReference type="CDD" id="cd00051">
    <property type="entry name" value="EFh"/>
    <property type="match status" value="1"/>
</dbReference>
<protein>
    <submittedName>
        <fullName evidence="6">Calcium binding protein 1b</fullName>
    </submittedName>
    <submittedName>
        <fullName evidence="8">Calcium-binding protein 1 isoform X1</fullName>
    </submittedName>
</protein>
<evidence type="ECO:0000259" key="5">
    <source>
        <dbReference type="PROSITE" id="PS50222"/>
    </source>
</evidence>
<reference evidence="8" key="1">
    <citation type="submission" date="2025-04" db="UniProtKB">
        <authorList>
            <consortium name="RefSeq"/>
        </authorList>
    </citation>
    <scope>IDENTIFICATION</scope>
    <source>
        <tissue evidence="8">Muscle</tissue>
    </source>
</reference>
<reference evidence="6" key="2">
    <citation type="submission" date="2025-05" db="UniProtKB">
        <authorList>
            <consortium name="Ensembl"/>
        </authorList>
    </citation>
    <scope>IDENTIFICATION</scope>
</reference>
<keyword evidence="1" id="KW-0479">Metal-binding</keyword>
<evidence type="ECO:0000256" key="2">
    <source>
        <dbReference type="ARBA" id="ARBA00022737"/>
    </source>
</evidence>
<evidence type="ECO:0000313" key="7">
    <source>
        <dbReference type="Proteomes" id="UP000694700"/>
    </source>
</evidence>
<feature type="domain" description="EF-hand" evidence="5">
    <location>
        <begin position="261"/>
        <end position="296"/>
    </location>
</feature>
<evidence type="ECO:0000256" key="3">
    <source>
        <dbReference type="ARBA" id="ARBA00022837"/>
    </source>
</evidence>
<gene>
    <name evidence="6 8" type="primary">LOC109098159</name>
</gene>
<dbReference type="FunFam" id="1.10.238.10:FF:000069">
    <property type="entry name" value="calcium-binding protein 1 isoform X1"/>
    <property type="match status" value="1"/>
</dbReference>
<dbReference type="GeneID" id="109098159"/>
<dbReference type="GO" id="GO:0005509">
    <property type="term" value="F:calcium ion binding"/>
    <property type="evidence" value="ECO:0007669"/>
    <property type="project" value="InterPro"/>
</dbReference>
<dbReference type="SMART" id="SM00054">
    <property type="entry name" value="EFh"/>
    <property type="match status" value="3"/>
</dbReference>
<dbReference type="OrthoDB" id="26525at2759"/>
<proteinExistence type="predicted"/>
<dbReference type="PROSITE" id="PS50222">
    <property type="entry name" value="EF_HAND_2"/>
    <property type="match status" value="3"/>
</dbReference>
<accession>A0A8C2A5J1</accession>
<name>A0A8C2A5J1_CYPCA</name>
<feature type="domain" description="EF-hand" evidence="5">
    <location>
        <begin position="184"/>
        <end position="219"/>
    </location>
</feature>
<dbReference type="InterPro" id="IPR002048">
    <property type="entry name" value="EF_hand_dom"/>
</dbReference>
<dbReference type="Pfam" id="PF13499">
    <property type="entry name" value="EF-hand_7"/>
    <property type="match status" value="2"/>
</dbReference>
<evidence type="ECO:0000313" key="6">
    <source>
        <dbReference type="Ensembl" id="ENSCCRP00015099844.1"/>
    </source>
</evidence>
<dbReference type="Proteomes" id="UP001155660">
    <property type="component" value="Chromosome A10"/>
</dbReference>
<feature type="domain" description="EF-hand" evidence="5">
    <location>
        <begin position="298"/>
        <end position="329"/>
    </location>
</feature>
<dbReference type="PROSITE" id="PS00018">
    <property type="entry name" value="EF_HAND_1"/>
    <property type="match status" value="3"/>
</dbReference>
<evidence type="ECO:0000313" key="8">
    <source>
        <dbReference type="RefSeq" id="XP_042621314.1"/>
    </source>
</evidence>
<dbReference type="InterPro" id="IPR011992">
    <property type="entry name" value="EF-hand-dom_pair"/>
</dbReference>
<dbReference type="GO" id="GO:0005737">
    <property type="term" value="C:cytoplasm"/>
    <property type="evidence" value="ECO:0007669"/>
    <property type="project" value="TreeGrafter"/>
</dbReference>
<dbReference type="FunFam" id="1.10.238.10:FF:000037">
    <property type="entry name" value="calcium-binding protein 1 isoform X2"/>
    <property type="match status" value="1"/>
</dbReference>
<dbReference type="SUPFAM" id="SSF47473">
    <property type="entry name" value="EF-hand"/>
    <property type="match status" value="1"/>
</dbReference>
<dbReference type="AlphaFoldDB" id="A0A8C2A5J1"/>
<dbReference type="Gene3D" id="1.10.238.10">
    <property type="entry name" value="EF-hand"/>
    <property type="match status" value="2"/>
</dbReference>
<dbReference type="PANTHER" id="PTHR45917:SF1">
    <property type="entry name" value="CALCIUM-BINDING PROTEIN 1"/>
    <property type="match status" value="1"/>
</dbReference>
<evidence type="ECO:0000256" key="1">
    <source>
        <dbReference type="ARBA" id="ARBA00022723"/>
    </source>
</evidence>
<dbReference type="PANTHER" id="PTHR45917">
    <property type="entry name" value="CALCIUM-BINDING PROTEIN 1-RELATED"/>
    <property type="match status" value="1"/>
</dbReference>
<keyword evidence="3" id="KW-0106">Calcium</keyword>
<dbReference type="GO" id="GO:0005246">
    <property type="term" value="F:calcium channel regulator activity"/>
    <property type="evidence" value="ECO:0007669"/>
    <property type="project" value="TreeGrafter"/>
</dbReference>
<feature type="compositionally biased region" description="Polar residues" evidence="4">
    <location>
        <begin position="132"/>
        <end position="151"/>
    </location>
</feature>
<evidence type="ECO:0000256" key="4">
    <source>
        <dbReference type="SAM" id="MobiDB-lite"/>
    </source>
</evidence>
<dbReference type="Proteomes" id="UP000694700">
    <property type="component" value="Unplaced"/>
</dbReference>
<dbReference type="Ensembl" id="ENSCCRT00015103078.1">
    <property type="protein sequence ID" value="ENSCCRP00015099844.1"/>
    <property type="gene ID" value="ENSCCRG00015040106.1"/>
</dbReference>
<feature type="compositionally biased region" description="Low complexity" evidence="4">
    <location>
        <begin position="100"/>
        <end position="113"/>
    </location>
</feature>